<name>A0ABM5JR49_DIAVI</name>
<dbReference type="NCBIfam" id="TIGR01494">
    <property type="entry name" value="ATPase_P-type"/>
    <property type="match status" value="2"/>
</dbReference>
<feature type="transmembrane region" description="Helical" evidence="13">
    <location>
        <begin position="1158"/>
        <end position="1181"/>
    </location>
</feature>
<keyword evidence="4 13" id="KW-0812">Transmembrane</keyword>
<feature type="transmembrane region" description="Helical" evidence="13">
    <location>
        <begin position="445"/>
        <end position="462"/>
    </location>
</feature>
<dbReference type="InterPro" id="IPR047819">
    <property type="entry name" value="P5A-ATPase_N"/>
</dbReference>
<evidence type="ECO:0000256" key="2">
    <source>
        <dbReference type="ARBA" id="ARBA00006000"/>
    </source>
</evidence>
<dbReference type="InterPro" id="IPR036412">
    <property type="entry name" value="HAD-like_sf"/>
</dbReference>
<keyword evidence="7 13" id="KW-0067">ATP-binding</keyword>
<sequence>MGSRRIFSKCFRRETDAEVGSRLEQNEGLLRGPKSDEFKMYLNRGQDDEMQFVCYKKCKIKTALTYLFFLLTAGVLRLVFHWIPHLYLKATSNRCKIEDAEKILITEVFNKNHKTYHVRPLQVLTPDSVAKMKKKDDLLRHQPLPDSDIVQALSVHFENGIFRDVDRLLMFSCKKVIYIWDSEKQEFVKLSGLDKGVPTDVFHKYKGLTSSEHFMRLKVYGQNLIDIKQQSFLTLVSLEVLNPFYIFQLLSFILWMVDDYYYYAACIMILTTGGVVSSALQTRKNQKNLKSTIHSSDVCTVLRRVPAKSPDEIEQTEYISETVSTELLVPGDIMEIPAHGCIMHCDAVLLTGNCILNESMLTGESVPVTKTAVPNIAEIAYDPKEHARHTLFCGTHVIQTRYFGNEKVLAIVVRTAFSTSKGSLVRSILYPPPVDFRFEKDSYKFVTFLILLAAVGFVYTIVSKALRGVSPRDFILEALDLITITVPPALPAAMTVGRYYAQRRLQNNNIFCISPRSINVSGSIDCVCFDKTGTLTEDGLDLLCVVPIENNDFKPQIENVELISYNTLLYGLVSCHSLTIIDKQIVGDPLDLKMFESTKWAMEEPEVADNTKFNMIFPTVLTPPQYRSNGQENIVEDLQIGIIREFPFSSSAQRMGVIMRRLSGTHFEYYCKGSPEMILKFAKKESVPPNFDEILESYTQEGYRVIAIAHKELKLSYTKVQKVQREAIEKDLNLLGLIVLENRLKPLTTPCIQDLNDANIRIIMVTGDNILTALSVAKDCEIVTPGQSIITVNCDNSYPPNLVYTLTSNKVKLPTDNSLMSYSASIMSLETMESQVQTITNSAIVPDPSSKRPSIMLNNYRFAMTGKVWGVIRDYYPELIPRICTRGTIFARMAPDQKQQLVQELQGLGYCVAMCGDGANDCGALRAAHTGISLSEAESSVASPFTSRNPNITCVLNVIKEGRAALVTSFGIFKYMAAYSLCQLISVIILYSIESNLTDIEYLYIDLFIISIFAFFFGRTESYPGKLVKETPLSSLVSVSPIVSLFLQILLLAVFQVTAFEHLKSETWYVPLNATFSGEEENVACLENYTIYTISSFQYIILAVVFSKGYPYRKSIFTNYGLVASTIFLTGLSVYLALIPHEPIAHFFELVVPQDFTFRLYLVMYAAINFVLSIFAEHVIIEKIFFKRLRFKFHNIDKSKRKYLAVERDLRADRKWPVLTSDFKSAVSPSSPQPVCPAQFVIEQENRFDKNHILNKLYDASENQKIQQQDTTRSLPNTPARLTNNFVFRSPKHLQYQMNGTNETGYFSQDDLFSSLPSENQTSTRSDTYKSISDNTNYDLASSNINIPELPFDGGNSVPTSPIKKPSTVINIELNGLDDHVSLNRSPQHMNGAIFSSPAKMNGFSLSDTPTNYSDTVASSLEHDNNLSQFNKFGTSPPQNIEGKKHLEMNTLDTNR</sequence>
<keyword evidence="8 13" id="KW-0460">Magnesium</keyword>
<evidence type="ECO:0000259" key="17">
    <source>
        <dbReference type="Pfam" id="PF12409"/>
    </source>
</evidence>
<feature type="region of interest" description="Disordered" evidence="14">
    <location>
        <begin position="1308"/>
        <end position="1330"/>
    </location>
</feature>
<evidence type="ECO:0000256" key="4">
    <source>
        <dbReference type="ARBA" id="ARBA00022692"/>
    </source>
</evidence>
<feature type="domain" description="P-type ATPase A" evidence="15">
    <location>
        <begin position="321"/>
        <end position="428"/>
    </location>
</feature>
<evidence type="ECO:0000256" key="10">
    <source>
        <dbReference type="ARBA" id="ARBA00022989"/>
    </source>
</evidence>
<dbReference type="PROSITE" id="PS00154">
    <property type="entry name" value="ATPASE_E1_E2"/>
    <property type="match status" value="1"/>
</dbReference>
<dbReference type="NCBIfam" id="TIGR01657">
    <property type="entry name" value="P-ATPase-V"/>
    <property type="match status" value="1"/>
</dbReference>
<dbReference type="Pfam" id="PF00122">
    <property type="entry name" value="E1-E2_ATPase"/>
    <property type="match status" value="1"/>
</dbReference>
<dbReference type="InterPro" id="IPR001757">
    <property type="entry name" value="P_typ_ATPase"/>
</dbReference>
<evidence type="ECO:0000256" key="8">
    <source>
        <dbReference type="ARBA" id="ARBA00022842"/>
    </source>
</evidence>
<feature type="transmembrane region" description="Helical" evidence="13">
    <location>
        <begin position="972"/>
        <end position="991"/>
    </location>
</feature>
<keyword evidence="19" id="KW-1185">Reference proteome</keyword>
<feature type="transmembrane region" description="Helical" evidence="13">
    <location>
        <begin position="1003"/>
        <end position="1020"/>
    </location>
</feature>
<evidence type="ECO:0000259" key="15">
    <source>
        <dbReference type="Pfam" id="PF00122"/>
    </source>
</evidence>
<dbReference type="InterPro" id="IPR006544">
    <property type="entry name" value="P-type_TPase_V"/>
</dbReference>
<dbReference type="Gene3D" id="3.40.1110.10">
    <property type="entry name" value="Calcium-transporting ATPase, cytoplasmic domain N"/>
    <property type="match status" value="1"/>
</dbReference>
<protein>
    <recommendedName>
        <fullName evidence="13">Cation-transporting ATPase</fullName>
        <ecNumber evidence="13">7.2.2.-</ecNumber>
    </recommendedName>
</protein>
<dbReference type="Pfam" id="PF00690">
    <property type="entry name" value="Cation_ATPase_N"/>
    <property type="match status" value="1"/>
</dbReference>
<accession>A0ABM5JR49</accession>
<feature type="transmembrane region" description="Helical" evidence="13">
    <location>
        <begin position="1119"/>
        <end position="1138"/>
    </location>
</feature>
<dbReference type="SFLD" id="SFLDS00003">
    <property type="entry name" value="Haloacid_Dehalogenase"/>
    <property type="match status" value="1"/>
</dbReference>
<dbReference type="InterPro" id="IPR004014">
    <property type="entry name" value="ATPase_P-typ_cation-transptr_N"/>
</dbReference>
<evidence type="ECO:0000313" key="19">
    <source>
        <dbReference type="Proteomes" id="UP001652700"/>
    </source>
</evidence>
<dbReference type="Pfam" id="PF12409">
    <property type="entry name" value="P5-ATPase"/>
    <property type="match status" value="1"/>
</dbReference>
<dbReference type="Gene3D" id="2.70.150.10">
    <property type="entry name" value="Calcium-transporting ATPase, cytoplasmic transduction domain A"/>
    <property type="match status" value="1"/>
</dbReference>
<feature type="region of interest" description="Disordered" evidence="14">
    <location>
        <begin position="1434"/>
        <end position="1456"/>
    </location>
</feature>
<dbReference type="InterPro" id="IPR008250">
    <property type="entry name" value="ATPase_P-typ_transduc_dom_A_sf"/>
</dbReference>
<dbReference type="Pfam" id="PF13246">
    <property type="entry name" value="Cation_ATPase"/>
    <property type="match status" value="1"/>
</dbReference>
<dbReference type="InterPro" id="IPR059000">
    <property type="entry name" value="ATPase_P-type_domA"/>
</dbReference>
<dbReference type="SUPFAM" id="SSF56784">
    <property type="entry name" value="HAD-like"/>
    <property type="match status" value="1"/>
</dbReference>
<dbReference type="InterPro" id="IPR044492">
    <property type="entry name" value="P_typ_ATPase_HD_dom"/>
</dbReference>
<dbReference type="PANTHER" id="PTHR45630">
    <property type="entry name" value="CATION-TRANSPORTING ATPASE-RELATED"/>
    <property type="match status" value="1"/>
</dbReference>
<dbReference type="EnsemblMetazoa" id="XM_050644453.1">
    <property type="protein sequence ID" value="XP_050500410.1"/>
    <property type="gene ID" value="LOC114338228"/>
</dbReference>
<dbReference type="RefSeq" id="XP_050500410.1">
    <property type="nucleotide sequence ID" value="XM_050644453.1"/>
</dbReference>
<evidence type="ECO:0000256" key="7">
    <source>
        <dbReference type="ARBA" id="ARBA00022840"/>
    </source>
</evidence>
<dbReference type="InterPro" id="IPR018303">
    <property type="entry name" value="ATPase_P-typ_P_site"/>
</dbReference>
<keyword evidence="5 13" id="KW-0479">Metal-binding</keyword>
<comment type="catalytic activity">
    <reaction evidence="12 13">
        <text>ATP + H2O = ADP + phosphate + H(+)</text>
        <dbReference type="Rhea" id="RHEA:13065"/>
        <dbReference type="ChEBI" id="CHEBI:15377"/>
        <dbReference type="ChEBI" id="CHEBI:15378"/>
        <dbReference type="ChEBI" id="CHEBI:30616"/>
        <dbReference type="ChEBI" id="CHEBI:43474"/>
        <dbReference type="ChEBI" id="CHEBI:456216"/>
    </reaction>
</comment>
<proteinExistence type="inferred from homology"/>
<dbReference type="SUPFAM" id="SSF81653">
    <property type="entry name" value="Calcium ATPase, transduction domain A"/>
    <property type="match status" value="1"/>
</dbReference>
<evidence type="ECO:0000256" key="14">
    <source>
        <dbReference type="SAM" id="MobiDB-lite"/>
    </source>
</evidence>
<dbReference type="SFLD" id="SFLDF00027">
    <property type="entry name" value="p-type_atpase"/>
    <property type="match status" value="1"/>
</dbReference>
<evidence type="ECO:0000256" key="5">
    <source>
        <dbReference type="ARBA" id="ARBA00022723"/>
    </source>
</evidence>
<feature type="domain" description="Cation-transporting P-type ATPase N-terminal" evidence="16">
    <location>
        <begin position="205"/>
        <end position="255"/>
    </location>
</feature>
<dbReference type="Gene3D" id="1.20.1110.10">
    <property type="entry name" value="Calcium-transporting ATPase, transmembrane domain"/>
    <property type="match status" value="1"/>
</dbReference>
<evidence type="ECO:0000256" key="13">
    <source>
        <dbReference type="RuleBase" id="RU362082"/>
    </source>
</evidence>
<dbReference type="SFLD" id="SFLDG00002">
    <property type="entry name" value="C1.7:_P-type_atpase_like"/>
    <property type="match status" value="1"/>
</dbReference>
<dbReference type="EC" id="7.2.2.-" evidence="13"/>
<dbReference type="Gene3D" id="3.40.50.1000">
    <property type="entry name" value="HAD superfamily/HAD-like"/>
    <property type="match status" value="1"/>
</dbReference>
<keyword evidence="9 13" id="KW-1278">Translocase</keyword>
<evidence type="ECO:0000313" key="18">
    <source>
        <dbReference type="EnsemblMetazoa" id="XP_050500410.1"/>
    </source>
</evidence>
<reference evidence="18" key="1">
    <citation type="submission" date="2025-05" db="UniProtKB">
        <authorList>
            <consortium name="EnsemblMetazoa"/>
        </authorList>
    </citation>
    <scope>IDENTIFICATION</scope>
</reference>
<evidence type="ECO:0000256" key="11">
    <source>
        <dbReference type="ARBA" id="ARBA00023136"/>
    </source>
</evidence>
<organism evidence="18 19">
    <name type="scientific">Diabrotica virgifera virgifera</name>
    <name type="common">western corn rootworm</name>
    <dbReference type="NCBI Taxonomy" id="50390"/>
    <lineage>
        <taxon>Eukaryota</taxon>
        <taxon>Metazoa</taxon>
        <taxon>Ecdysozoa</taxon>
        <taxon>Arthropoda</taxon>
        <taxon>Hexapoda</taxon>
        <taxon>Insecta</taxon>
        <taxon>Pterygota</taxon>
        <taxon>Neoptera</taxon>
        <taxon>Endopterygota</taxon>
        <taxon>Coleoptera</taxon>
        <taxon>Polyphaga</taxon>
        <taxon>Cucujiformia</taxon>
        <taxon>Chrysomeloidea</taxon>
        <taxon>Chrysomelidae</taxon>
        <taxon>Galerucinae</taxon>
        <taxon>Diabroticina</taxon>
        <taxon>Diabroticites</taxon>
        <taxon>Diabrotica</taxon>
    </lineage>
</organism>
<dbReference type="InterPro" id="IPR023299">
    <property type="entry name" value="ATPase_P-typ_cyto_dom_N"/>
</dbReference>
<feature type="transmembrane region" description="Helical" evidence="13">
    <location>
        <begin position="232"/>
        <end position="254"/>
    </location>
</feature>
<dbReference type="SUPFAM" id="SSF81660">
    <property type="entry name" value="Metal cation-transporting ATPase, ATP-binding domain N"/>
    <property type="match status" value="1"/>
</dbReference>
<feature type="domain" description="P5B-type ATPase N-terminal" evidence="17">
    <location>
        <begin position="46"/>
        <end position="181"/>
    </location>
</feature>
<dbReference type="InterPro" id="IPR023214">
    <property type="entry name" value="HAD_sf"/>
</dbReference>
<dbReference type="Proteomes" id="UP001652700">
    <property type="component" value="Unplaced"/>
</dbReference>
<feature type="transmembrane region" description="Helical" evidence="13">
    <location>
        <begin position="260"/>
        <end position="280"/>
    </location>
</feature>
<evidence type="ECO:0000256" key="1">
    <source>
        <dbReference type="ARBA" id="ARBA00004141"/>
    </source>
</evidence>
<dbReference type="PRINTS" id="PR00119">
    <property type="entry name" value="CATATPASE"/>
</dbReference>
<keyword evidence="10 13" id="KW-1133">Transmembrane helix</keyword>
<dbReference type="InterPro" id="IPR023298">
    <property type="entry name" value="ATPase_P-typ_TM_dom_sf"/>
</dbReference>
<evidence type="ECO:0000256" key="6">
    <source>
        <dbReference type="ARBA" id="ARBA00022741"/>
    </source>
</evidence>
<comment type="similarity">
    <text evidence="2 13">Belongs to the cation transport ATPase (P-type) (TC 3.A.3) family. Type V subfamily.</text>
</comment>
<evidence type="ECO:0000256" key="3">
    <source>
        <dbReference type="ARBA" id="ARBA00022553"/>
    </source>
</evidence>
<evidence type="ECO:0000256" key="12">
    <source>
        <dbReference type="ARBA" id="ARBA00049360"/>
    </source>
</evidence>
<feature type="transmembrane region" description="Helical" evidence="13">
    <location>
        <begin position="1032"/>
        <end position="1055"/>
    </location>
</feature>
<keyword evidence="3" id="KW-0597">Phosphoprotein</keyword>
<comment type="subcellular location">
    <subcellularLocation>
        <location evidence="1 13">Membrane</location>
        <topology evidence="1 13">Multi-pass membrane protein</topology>
    </subcellularLocation>
</comment>
<dbReference type="PANTHER" id="PTHR45630:SF8">
    <property type="entry name" value="CATION-TRANSPORTING ATPASE"/>
    <property type="match status" value="1"/>
</dbReference>
<evidence type="ECO:0000259" key="16">
    <source>
        <dbReference type="Pfam" id="PF00690"/>
    </source>
</evidence>
<feature type="transmembrane region" description="Helical" evidence="13">
    <location>
        <begin position="63"/>
        <end position="80"/>
    </location>
</feature>
<dbReference type="GeneID" id="114338228"/>
<keyword evidence="6 13" id="KW-0547">Nucleotide-binding</keyword>
<evidence type="ECO:0000256" key="9">
    <source>
        <dbReference type="ARBA" id="ARBA00022967"/>
    </source>
</evidence>
<dbReference type="SUPFAM" id="SSF81665">
    <property type="entry name" value="Calcium ATPase, transmembrane domain M"/>
    <property type="match status" value="1"/>
</dbReference>
<keyword evidence="11 13" id="KW-0472">Membrane</keyword>